<gene>
    <name evidence="3" type="ORF">Anapl_10562</name>
</gene>
<evidence type="ECO:0000313" key="3">
    <source>
        <dbReference type="EMBL" id="EOA97518.1"/>
    </source>
</evidence>
<dbReference type="AlphaFoldDB" id="R0KW49"/>
<feature type="transmembrane region" description="Helical" evidence="2">
    <location>
        <begin position="107"/>
        <end position="127"/>
    </location>
</feature>
<evidence type="ECO:0000313" key="4">
    <source>
        <dbReference type="Proteomes" id="UP000296049"/>
    </source>
</evidence>
<protein>
    <submittedName>
        <fullName evidence="3">Uncharacterized protein</fullName>
    </submittedName>
</protein>
<evidence type="ECO:0000256" key="1">
    <source>
        <dbReference type="SAM" id="MobiDB-lite"/>
    </source>
</evidence>
<organism evidence="3 4">
    <name type="scientific">Anas platyrhynchos</name>
    <name type="common">Mallard</name>
    <name type="synonym">Anas boschas</name>
    <dbReference type="NCBI Taxonomy" id="8839"/>
    <lineage>
        <taxon>Eukaryota</taxon>
        <taxon>Metazoa</taxon>
        <taxon>Chordata</taxon>
        <taxon>Craniata</taxon>
        <taxon>Vertebrata</taxon>
        <taxon>Euteleostomi</taxon>
        <taxon>Archelosauria</taxon>
        <taxon>Archosauria</taxon>
        <taxon>Dinosauria</taxon>
        <taxon>Saurischia</taxon>
        <taxon>Theropoda</taxon>
        <taxon>Coelurosauria</taxon>
        <taxon>Aves</taxon>
        <taxon>Neognathae</taxon>
        <taxon>Galloanserae</taxon>
        <taxon>Anseriformes</taxon>
        <taxon>Anatidae</taxon>
        <taxon>Anatinae</taxon>
        <taxon>Anas</taxon>
    </lineage>
</organism>
<keyword evidence="4" id="KW-1185">Reference proteome</keyword>
<sequence>MSNTRVLHQELVLTLVVGLFEISSRTMCCASVMARKLSVEIFRYFHSQFDGQSKLFRFKQLGHKSPVLTCWHPEVSQLVIREKSNLDEKREEEGMCRIKGRRGGFNLYLWGLYLGAHTIAAVSLGTVPDLQRHPWLICIASSDPHCTVDHKRPYRYDYDAVIALGSRFYQSKDLLLNGSDMSQEGSPGARHHISSAPTMGFPPSNKRQEGSCVPDFVPSPSAFKHVQSLIRNHSYGHVESNIGAASPQKFLSLSKKKSLHSVVLRRNASSGPQTSVATLVCRYGSKPVSQDSSSHCNFLEEAASANNSGKIHDLI</sequence>
<reference evidence="4" key="1">
    <citation type="journal article" date="2013" name="Nat. Genet.">
        <title>The duck genome and transcriptome provide insight into an avian influenza virus reservoir species.</title>
        <authorList>
            <person name="Huang Y."/>
            <person name="Li Y."/>
            <person name="Burt D.W."/>
            <person name="Chen H."/>
            <person name="Zhang Y."/>
            <person name="Qian W."/>
            <person name="Kim H."/>
            <person name="Gan S."/>
            <person name="Zhao Y."/>
            <person name="Li J."/>
            <person name="Yi K."/>
            <person name="Feng H."/>
            <person name="Zhu P."/>
            <person name="Li B."/>
            <person name="Liu Q."/>
            <person name="Fairley S."/>
            <person name="Magor K.E."/>
            <person name="Du Z."/>
            <person name="Hu X."/>
            <person name="Goodman L."/>
            <person name="Tafer H."/>
            <person name="Vignal A."/>
            <person name="Lee T."/>
            <person name="Kim K.W."/>
            <person name="Sheng Z."/>
            <person name="An Y."/>
            <person name="Searle S."/>
            <person name="Herrero J."/>
            <person name="Groenen M.A."/>
            <person name="Crooijmans R.P."/>
            <person name="Faraut T."/>
            <person name="Cai Q."/>
            <person name="Webster R.G."/>
            <person name="Aldridge J.R."/>
            <person name="Warren W.C."/>
            <person name="Bartschat S."/>
            <person name="Kehr S."/>
            <person name="Marz M."/>
            <person name="Stadler P.F."/>
            <person name="Smith J."/>
            <person name="Kraus R.H."/>
            <person name="Zhao Y."/>
            <person name="Ren L."/>
            <person name="Fei J."/>
            <person name="Morisson M."/>
            <person name="Kaiser P."/>
            <person name="Griffin D.K."/>
            <person name="Rao M."/>
            <person name="Pitel F."/>
            <person name="Wang J."/>
            <person name="Li N."/>
        </authorList>
    </citation>
    <scope>NUCLEOTIDE SEQUENCE [LARGE SCALE GENOMIC DNA]</scope>
</reference>
<evidence type="ECO:0000256" key="2">
    <source>
        <dbReference type="SAM" id="Phobius"/>
    </source>
</evidence>
<feature type="region of interest" description="Disordered" evidence="1">
    <location>
        <begin position="182"/>
        <end position="213"/>
    </location>
</feature>
<dbReference type="EMBL" id="KB743662">
    <property type="protein sequence ID" value="EOA97518.1"/>
    <property type="molecule type" value="Genomic_DNA"/>
</dbReference>
<keyword evidence="2" id="KW-0812">Transmembrane</keyword>
<keyword evidence="2" id="KW-0472">Membrane</keyword>
<keyword evidence="2" id="KW-1133">Transmembrane helix</keyword>
<proteinExistence type="predicted"/>
<dbReference type="Proteomes" id="UP000296049">
    <property type="component" value="Unassembled WGS sequence"/>
</dbReference>
<name>R0KW49_ANAPL</name>
<accession>R0KW49</accession>